<name>A0A5J6MI79_9PROT</name>
<feature type="domain" description="LpxI N-terminal" evidence="2">
    <location>
        <begin position="9"/>
        <end position="136"/>
    </location>
</feature>
<evidence type="ECO:0000259" key="2">
    <source>
        <dbReference type="Pfam" id="PF17930"/>
    </source>
</evidence>
<dbReference type="Gene3D" id="3.40.140.80">
    <property type="match status" value="1"/>
</dbReference>
<evidence type="ECO:0000313" key="3">
    <source>
        <dbReference type="EMBL" id="QEX17164.1"/>
    </source>
</evidence>
<dbReference type="InterPro" id="IPR053174">
    <property type="entry name" value="LpxI"/>
</dbReference>
<organism evidence="3 4">
    <name type="scientific">Hypericibacter terrae</name>
    <dbReference type="NCBI Taxonomy" id="2602015"/>
    <lineage>
        <taxon>Bacteria</taxon>
        <taxon>Pseudomonadati</taxon>
        <taxon>Pseudomonadota</taxon>
        <taxon>Alphaproteobacteria</taxon>
        <taxon>Rhodospirillales</taxon>
        <taxon>Dongiaceae</taxon>
        <taxon>Hypericibacter</taxon>
    </lineage>
</organism>
<sequence>MVATDLPTLGIIAGAGSLPRRIADRCAAQGRHFHLLLLDGHADPALHAGLTFQTVRLGAAGEMFERMREAGCREVVFAGKVERPSWRALRPDWRATKFIAEFAFRADKGDNALMAAIVATCEAEGFKVRAPAELLGESQMPPGPLGRLSPDGPQRDDIRLGITVARAIGRLDVGHAVVVQAGLVLGVEAAEGTDRLIERCGALRRDGVGPILIKLRKPQQEIRADPPTIGPATVACAAAAGFSGIAIEAGGTLVIDPEATVADADRAGLFLLAVEAPE</sequence>
<dbReference type="PANTHER" id="PTHR39962">
    <property type="entry name" value="BLL4848 PROTEIN"/>
    <property type="match status" value="1"/>
</dbReference>
<gene>
    <name evidence="3" type="primary">lpxI</name>
    <name evidence="3" type="ORF">FRZ44_24600</name>
</gene>
<evidence type="ECO:0000259" key="1">
    <source>
        <dbReference type="Pfam" id="PF06230"/>
    </source>
</evidence>
<feature type="domain" description="LpxI C-terminal" evidence="1">
    <location>
        <begin position="142"/>
        <end position="271"/>
    </location>
</feature>
<keyword evidence="4" id="KW-1185">Reference proteome</keyword>
<dbReference type="Pfam" id="PF06230">
    <property type="entry name" value="LpxI_C"/>
    <property type="match status" value="1"/>
</dbReference>
<dbReference type="EMBL" id="CP042906">
    <property type="protein sequence ID" value="QEX17164.1"/>
    <property type="molecule type" value="Genomic_DNA"/>
</dbReference>
<dbReference type="RefSeq" id="WP_151177443.1">
    <property type="nucleotide sequence ID" value="NZ_CP042906.1"/>
</dbReference>
<dbReference type="InterPro" id="IPR041255">
    <property type="entry name" value="LpxI_N"/>
</dbReference>
<proteinExistence type="predicted"/>
<dbReference type="OrthoDB" id="9789836at2"/>
<dbReference type="KEGG" id="htq:FRZ44_24600"/>
<dbReference type="InterPro" id="IPR043167">
    <property type="entry name" value="LpxI_C_sf"/>
</dbReference>
<dbReference type="Proteomes" id="UP000326202">
    <property type="component" value="Chromosome"/>
</dbReference>
<accession>A0A5J6MI79</accession>
<reference evidence="3 4" key="1">
    <citation type="submission" date="2019-08" db="EMBL/GenBank/DDBJ databases">
        <title>Hyperibacter terrae gen. nov., sp. nov. and Hyperibacter viscosus sp. nov., two new members in the family Rhodospirillaceae isolated from the rhizosphere of Hypericum perforatum.</title>
        <authorList>
            <person name="Noviana Z."/>
        </authorList>
    </citation>
    <scope>NUCLEOTIDE SEQUENCE [LARGE SCALE GENOMIC DNA]</scope>
    <source>
        <strain evidence="3 4">R5913</strain>
    </source>
</reference>
<dbReference type="Pfam" id="PF17930">
    <property type="entry name" value="LpxI_N"/>
    <property type="match status" value="1"/>
</dbReference>
<evidence type="ECO:0000313" key="4">
    <source>
        <dbReference type="Proteomes" id="UP000326202"/>
    </source>
</evidence>
<dbReference type="AlphaFoldDB" id="A0A5J6MI79"/>
<dbReference type="InterPro" id="IPR010415">
    <property type="entry name" value="LpxI_C"/>
</dbReference>
<dbReference type="Gene3D" id="3.40.50.20">
    <property type="match status" value="1"/>
</dbReference>
<protein>
    <submittedName>
        <fullName evidence="3">UDP-2,3-diacylglucosamine pyrophosphatase</fullName>
    </submittedName>
</protein>
<dbReference type="PANTHER" id="PTHR39962:SF1">
    <property type="entry name" value="LPXI FAMILY PROTEIN"/>
    <property type="match status" value="1"/>
</dbReference>